<dbReference type="PANTHER" id="PTHR21621">
    <property type="entry name" value="RIBOSOMAL PROTEIN S6 MODIFICATION PROTEIN"/>
    <property type="match status" value="1"/>
</dbReference>
<sequence>MTSIVEWPSNFSSKVVKSNLGGSGVSTVSIALEAWRRGLKVEIGPVGLRYFNISDGKRKVQFDAARPVSETDSVAVKNLARKNTAASFLRSAGVATPAGRIVDNHRELEEASDSVGYPVVLKPDTGSMGRGVFTNLRTALEAKTAFDEIRRLYPRKKVLLEKFIQGNDYRVLVVGTEVVGAVRRIPANIIGNGTNTVRELIDSKNRDRMKNPFLASGKLKIDLEVQQCLSEQLLTLDSIPAMKQKVTLRKVANASAGGDVQDVTDQLPNTIVSAAKNVMKAYNGIQIAGIDFIIDDLEKDEPFFAVIEVNTRPHIGVNMYPSIGRGRDVPNKIINYFFPNSIRYPQGKYSSIKFDEQSILNFLREGVAESVQLPWIPKHGFPCRRRVIFDFGEFTDIPRFHERVLKKAARDNGISGSIKRMKTGQIQLIMGAENRLVTDKFIAQIQDRYPVSVARDAMWTGPITIGFKIDQ</sequence>
<dbReference type="SUPFAM" id="SSF56059">
    <property type="entry name" value="Glutathione synthetase ATP-binding domain-like"/>
    <property type="match status" value="1"/>
</dbReference>
<evidence type="ECO:0000259" key="2">
    <source>
        <dbReference type="PROSITE" id="PS50975"/>
    </source>
</evidence>
<dbReference type="PROSITE" id="PS50975">
    <property type="entry name" value="ATP_GRASP"/>
    <property type="match status" value="1"/>
</dbReference>
<comment type="caution">
    <text evidence="3">The sequence shown here is derived from an EMBL/GenBank/DDBJ whole genome shotgun (WGS) entry which is preliminary data.</text>
</comment>
<dbReference type="RefSeq" id="WP_346058949.1">
    <property type="nucleotide sequence ID" value="NZ_BAAAVQ010000019.1"/>
</dbReference>
<evidence type="ECO:0000313" key="3">
    <source>
        <dbReference type="EMBL" id="MFC4715126.1"/>
    </source>
</evidence>
<dbReference type="InterPro" id="IPR011761">
    <property type="entry name" value="ATP-grasp"/>
</dbReference>
<accession>A0ABV9MH27</accession>
<organism evidence="3 4">
    <name type="scientific">Glutamicibacter bergerei</name>
    <dbReference type="NCBI Taxonomy" id="256702"/>
    <lineage>
        <taxon>Bacteria</taxon>
        <taxon>Bacillati</taxon>
        <taxon>Actinomycetota</taxon>
        <taxon>Actinomycetes</taxon>
        <taxon>Micrococcales</taxon>
        <taxon>Micrococcaceae</taxon>
        <taxon>Glutamicibacter</taxon>
    </lineage>
</organism>
<keyword evidence="1" id="KW-0547">Nucleotide-binding</keyword>
<dbReference type="Gene3D" id="3.30.470.20">
    <property type="entry name" value="ATP-grasp fold, B domain"/>
    <property type="match status" value="2"/>
</dbReference>
<dbReference type="InterPro" id="IPR003806">
    <property type="entry name" value="ATP-grasp_PylC-type"/>
</dbReference>
<keyword evidence="1" id="KW-0067">ATP-binding</keyword>
<dbReference type="Pfam" id="PF02655">
    <property type="entry name" value="ATP-grasp_3"/>
    <property type="match status" value="1"/>
</dbReference>
<proteinExistence type="predicted"/>
<dbReference type="Proteomes" id="UP001595884">
    <property type="component" value="Unassembled WGS sequence"/>
</dbReference>
<gene>
    <name evidence="3" type="ORF">ACFO7V_03075</name>
</gene>
<name>A0ABV9MH27_9MICC</name>
<feature type="domain" description="ATP-grasp" evidence="2">
    <location>
        <begin position="86"/>
        <end position="338"/>
    </location>
</feature>
<protein>
    <submittedName>
        <fullName evidence="3">ATP-grasp domain-containing protein</fullName>
    </submittedName>
</protein>
<evidence type="ECO:0000256" key="1">
    <source>
        <dbReference type="PROSITE-ProRule" id="PRU00409"/>
    </source>
</evidence>
<evidence type="ECO:0000313" key="4">
    <source>
        <dbReference type="Proteomes" id="UP001595884"/>
    </source>
</evidence>
<reference evidence="4" key="1">
    <citation type="journal article" date="2019" name="Int. J. Syst. Evol. Microbiol.">
        <title>The Global Catalogue of Microorganisms (GCM) 10K type strain sequencing project: providing services to taxonomists for standard genome sequencing and annotation.</title>
        <authorList>
            <consortium name="The Broad Institute Genomics Platform"/>
            <consortium name="The Broad Institute Genome Sequencing Center for Infectious Disease"/>
            <person name="Wu L."/>
            <person name="Ma J."/>
        </authorList>
    </citation>
    <scope>NUCLEOTIDE SEQUENCE [LARGE SCALE GENOMIC DNA]</scope>
    <source>
        <strain evidence="4">CGMCC 1.12849</strain>
    </source>
</reference>
<keyword evidence="4" id="KW-1185">Reference proteome</keyword>
<dbReference type="EMBL" id="JBHSHE010000012">
    <property type="protein sequence ID" value="MFC4715126.1"/>
    <property type="molecule type" value="Genomic_DNA"/>
</dbReference>
<dbReference type="PANTHER" id="PTHR21621:SF0">
    <property type="entry name" value="BETA-CITRYLGLUTAMATE SYNTHASE B-RELATED"/>
    <property type="match status" value="1"/>
</dbReference>